<evidence type="ECO:0000256" key="1">
    <source>
        <dbReference type="ARBA" id="ARBA00022448"/>
    </source>
</evidence>
<dbReference type="SMART" id="SM00382">
    <property type="entry name" value="AAA"/>
    <property type="match status" value="1"/>
</dbReference>
<keyword evidence="1" id="KW-0813">Transport</keyword>
<sequence length="349" mass="38895">MAFIEVKNLKKAYGKNLVIPDLSCRMEEGTLNTLLGASGSGKSTLLRSIAGLEDIQGGEIYIDGVNVTNLPTKDRNVGMVFQNYALFPNLTVLENVAFGLDIRGDDKEASKQKSREMIKRVGLAGKEDAYPQNLSGGQQQRVALARALVTEPKALFLDEPLSALDAKIRVELRELIKELQEELKITVILVTHDQEEAMVMSEKIFVMEKGKVVQEGSPIDIYESPSTNFVAGFVGNHNLLTPEEFERISGDRLELDNLIAIRPETIMTKIYDTNTPFYEFDAKILRSSMNGSIIRYYLDVNGTHLIADQLNKTSNKIKDGENIKIYLYKDELILVGKTTSSKAGNKWQA</sequence>
<proteinExistence type="predicted"/>
<gene>
    <name evidence="5" type="ORF">AB9Q04_03715</name>
</gene>
<name>A0ABW9N077_9FIRM</name>
<dbReference type="GO" id="GO:0005524">
    <property type="term" value="F:ATP binding"/>
    <property type="evidence" value="ECO:0007669"/>
    <property type="project" value="UniProtKB-KW"/>
</dbReference>
<organism evidence="5 6">
    <name type="scientific">Anaerococcus groningensis</name>
    <dbReference type="NCBI Taxonomy" id="3115616"/>
    <lineage>
        <taxon>Bacteria</taxon>
        <taxon>Bacillati</taxon>
        <taxon>Bacillota</taxon>
        <taxon>Tissierellia</taxon>
        <taxon>Tissierellales</taxon>
        <taxon>Peptoniphilaceae</taxon>
        <taxon>Anaerococcus</taxon>
    </lineage>
</organism>
<evidence type="ECO:0000313" key="5">
    <source>
        <dbReference type="EMBL" id="MFO3717461.1"/>
    </source>
</evidence>
<dbReference type="PROSITE" id="PS50893">
    <property type="entry name" value="ABC_TRANSPORTER_2"/>
    <property type="match status" value="1"/>
</dbReference>
<protein>
    <submittedName>
        <fullName evidence="5">ABC transporter ATP-binding protein</fullName>
    </submittedName>
</protein>
<dbReference type="InterPro" id="IPR008995">
    <property type="entry name" value="Mo/tungstate-bd_C_term_dom"/>
</dbReference>
<reference evidence="5 6" key="1">
    <citation type="journal article" date="2025" name="Anaerobe">
        <title>Description of Anaerococcus kampingiae sp. nov., Anaerococcus groningensis sp. nov., Anaerococcus martiniensis sp. nov., and Anaerococcus cruorum sp. nov., isolated from human clinical specimens.</title>
        <authorList>
            <person name="Boiten K.E."/>
            <person name="Meijer J."/>
            <person name="van Wezel E.M."/>
            <person name="Veloo A.C.M."/>
        </authorList>
    </citation>
    <scope>NUCLEOTIDE SEQUENCE [LARGE SCALE GENOMIC DNA]</scope>
    <source>
        <strain evidence="5 6">ENR1011</strain>
    </source>
</reference>
<dbReference type="InterPro" id="IPR017871">
    <property type="entry name" value="ABC_transporter-like_CS"/>
</dbReference>
<evidence type="ECO:0000259" key="4">
    <source>
        <dbReference type="PROSITE" id="PS50893"/>
    </source>
</evidence>
<keyword evidence="6" id="KW-1185">Reference proteome</keyword>
<dbReference type="RefSeq" id="WP_410024034.1">
    <property type="nucleotide sequence ID" value="NZ_JBGMEG010000004.1"/>
</dbReference>
<evidence type="ECO:0000313" key="6">
    <source>
        <dbReference type="Proteomes" id="UP001637993"/>
    </source>
</evidence>
<evidence type="ECO:0000256" key="2">
    <source>
        <dbReference type="ARBA" id="ARBA00022741"/>
    </source>
</evidence>
<dbReference type="InterPro" id="IPR003593">
    <property type="entry name" value="AAA+_ATPase"/>
</dbReference>
<comment type="caution">
    <text evidence="5">The sequence shown here is derived from an EMBL/GenBank/DDBJ whole genome shotgun (WGS) entry which is preliminary data.</text>
</comment>
<keyword evidence="3 5" id="KW-0067">ATP-binding</keyword>
<feature type="domain" description="ABC transporter" evidence="4">
    <location>
        <begin position="4"/>
        <end position="234"/>
    </location>
</feature>
<dbReference type="SUPFAM" id="SSF50331">
    <property type="entry name" value="MOP-like"/>
    <property type="match status" value="1"/>
</dbReference>
<dbReference type="InterPro" id="IPR050093">
    <property type="entry name" value="ABC_SmlMolc_Importer"/>
</dbReference>
<dbReference type="Pfam" id="PF00005">
    <property type="entry name" value="ABC_tran"/>
    <property type="match status" value="1"/>
</dbReference>
<dbReference type="Gene3D" id="3.40.50.300">
    <property type="entry name" value="P-loop containing nucleotide triphosphate hydrolases"/>
    <property type="match status" value="1"/>
</dbReference>
<evidence type="ECO:0000256" key="3">
    <source>
        <dbReference type="ARBA" id="ARBA00022840"/>
    </source>
</evidence>
<dbReference type="PANTHER" id="PTHR42781">
    <property type="entry name" value="SPERMIDINE/PUTRESCINE IMPORT ATP-BINDING PROTEIN POTA"/>
    <property type="match status" value="1"/>
</dbReference>
<dbReference type="InterPro" id="IPR003439">
    <property type="entry name" value="ABC_transporter-like_ATP-bd"/>
</dbReference>
<dbReference type="EMBL" id="JBGMEG010000004">
    <property type="protein sequence ID" value="MFO3717461.1"/>
    <property type="molecule type" value="Genomic_DNA"/>
</dbReference>
<dbReference type="SUPFAM" id="SSF52540">
    <property type="entry name" value="P-loop containing nucleoside triphosphate hydrolases"/>
    <property type="match status" value="1"/>
</dbReference>
<dbReference type="Proteomes" id="UP001637993">
    <property type="component" value="Unassembled WGS sequence"/>
</dbReference>
<keyword evidence="2" id="KW-0547">Nucleotide-binding</keyword>
<dbReference type="InterPro" id="IPR027417">
    <property type="entry name" value="P-loop_NTPase"/>
</dbReference>
<dbReference type="PANTHER" id="PTHR42781:SF9">
    <property type="entry name" value="AMINO ACID ABC TRANSPORTER, ATP-BINDING PROTEIN-RELATED"/>
    <property type="match status" value="1"/>
</dbReference>
<dbReference type="PROSITE" id="PS00211">
    <property type="entry name" value="ABC_TRANSPORTER_1"/>
    <property type="match status" value="1"/>
</dbReference>
<accession>A0ABW9N077</accession>